<name>A0A1Q5PJI6_9ACTO</name>
<dbReference type="InterPro" id="IPR032818">
    <property type="entry name" value="DedA-like"/>
</dbReference>
<evidence type="ECO:0000256" key="4">
    <source>
        <dbReference type="ARBA" id="ARBA00022692"/>
    </source>
</evidence>
<feature type="region of interest" description="Disordered" evidence="8">
    <location>
        <begin position="201"/>
        <end position="248"/>
    </location>
</feature>
<feature type="transmembrane region" description="Helical" evidence="7">
    <location>
        <begin position="140"/>
        <end position="160"/>
    </location>
</feature>
<keyword evidence="6 7" id="KW-0472">Membrane</keyword>
<evidence type="ECO:0000256" key="7">
    <source>
        <dbReference type="RuleBase" id="RU367016"/>
    </source>
</evidence>
<sequence length="248" mass="26785">MELVLQWSGSFWILPILALFCLIDGFLPILPSESLIIALSSLSHTGRTVPLWSIIIAASLGAFIGDIGAYHVGRWLPVEKIPLIRNFATPERLERARLALNRRGASYLLIARFIPIGRIAVNMTAGASHYARRRYIPTMIFADITWTSFSTLIGLAAGKFLGHHPLLAMVLGVGAGILLGTIVDRLIGLYLDRKGLPVDANPEESPLITNAPSQDEEGAEDEGDAGPTQPLEHSETGSSGKTANKTPE</sequence>
<keyword evidence="3 7" id="KW-1003">Cell membrane</keyword>
<keyword evidence="5 7" id="KW-1133">Transmembrane helix</keyword>
<comment type="subcellular location">
    <subcellularLocation>
        <location evidence="1 7">Cell membrane</location>
        <topology evidence="1 7">Multi-pass membrane protein</topology>
    </subcellularLocation>
</comment>
<feature type="transmembrane region" description="Helical" evidence="7">
    <location>
        <begin position="12"/>
        <end position="30"/>
    </location>
</feature>
<evidence type="ECO:0000313" key="10">
    <source>
        <dbReference type="EMBL" id="OKL46052.1"/>
    </source>
</evidence>
<keyword evidence="4 7" id="KW-0812">Transmembrane</keyword>
<evidence type="ECO:0000256" key="1">
    <source>
        <dbReference type="ARBA" id="ARBA00004651"/>
    </source>
</evidence>
<keyword evidence="11" id="KW-1185">Reference proteome</keyword>
<dbReference type="PANTHER" id="PTHR30353">
    <property type="entry name" value="INNER MEMBRANE PROTEIN DEDA-RELATED"/>
    <property type="match status" value="1"/>
</dbReference>
<gene>
    <name evidence="10" type="ORF">BM477_07695</name>
</gene>
<feature type="compositionally biased region" description="Acidic residues" evidence="8">
    <location>
        <begin position="214"/>
        <end position="224"/>
    </location>
</feature>
<evidence type="ECO:0000256" key="3">
    <source>
        <dbReference type="ARBA" id="ARBA00022475"/>
    </source>
</evidence>
<feature type="transmembrane region" description="Helical" evidence="7">
    <location>
        <begin position="166"/>
        <end position="187"/>
    </location>
</feature>
<dbReference type="InterPro" id="IPR032816">
    <property type="entry name" value="VTT_dom"/>
</dbReference>
<evidence type="ECO:0000313" key="11">
    <source>
        <dbReference type="Proteomes" id="UP000186465"/>
    </source>
</evidence>
<reference evidence="11" key="1">
    <citation type="submission" date="2016-11" db="EMBL/GenBank/DDBJ databases">
        <title>Actinomyces gypaetusis sp. nov. isolated from Gypaetus barbatus in Qinghai Tibet Plateau China.</title>
        <authorList>
            <person name="Meng X."/>
        </authorList>
    </citation>
    <scope>NUCLEOTIDE SEQUENCE [LARGE SCALE GENOMIC DNA]</scope>
    <source>
        <strain evidence="11">DSM 15383</strain>
    </source>
</reference>
<feature type="compositionally biased region" description="Polar residues" evidence="8">
    <location>
        <begin position="236"/>
        <end position="248"/>
    </location>
</feature>
<evidence type="ECO:0000256" key="2">
    <source>
        <dbReference type="ARBA" id="ARBA00010792"/>
    </source>
</evidence>
<organism evidence="10 11">
    <name type="scientific">Boudabousia marimammalium</name>
    <dbReference type="NCBI Taxonomy" id="156892"/>
    <lineage>
        <taxon>Bacteria</taxon>
        <taxon>Bacillati</taxon>
        <taxon>Actinomycetota</taxon>
        <taxon>Actinomycetes</taxon>
        <taxon>Actinomycetales</taxon>
        <taxon>Actinomycetaceae</taxon>
        <taxon>Boudabousia</taxon>
    </lineage>
</organism>
<dbReference type="GO" id="GO:0005886">
    <property type="term" value="C:plasma membrane"/>
    <property type="evidence" value="ECO:0007669"/>
    <property type="project" value="UniProtKB-SubCell"/>
</dbReference>
<evidence type="ECO:0000259" key="9">
    <source>
        <dbReference type="Pfam" id="PF09335"/>
    </source>
</evidence>
<dbReference type="PANTHER" id="PTHR30353:SF0">
    <property type="entry name" value="TRANSMEMBRANE PROTEIN"/>
    <property type="match status" value="1"/>
</dbReference>
<comment type="caution">
    <text evidence="10">The sequence shown here is derived from an EMBL/GenBank/DDBJ whole genome shotgun (WGS) entry which is preliminary data.</text>
</comment>
<evidence type="ECO:0000256" key="6">
    <source>
        <dbReference type="ARBA" id="ARBA00023136"/>
    </source>
</evidence>
<proteinExistence type="inferred from homology"/>
<accession>A0A1Q5PJI6</accession>
<dbReference type="AlphaFoldDB" id="A0A1Q5PJI6"/>
<evidence type="ECO:0000256" key="8">
    <source>
        <dbReference type="SAM" id="MobiDB-lite"/>
    </source>
</evidence>
<dbReference type="Pfam" id="PF09335">
    <property type="entry name" value="VTT_dom"/>
    <property type="match status" value="1"/>
</dbReference>
<feature type="transmembrane region" description="Helical" evidence="7">
    <location>
        <begin position="51"/>
        <end position="72"/>
    </location>
</feature>
<feature type="domain" description="VTT" evidence="9">
    <location>
        <begin position="30"/>
        <end position="154"/>
    </location>
</feature>
<dbReference type="Proteomes" id="UP000186465">
    <property type="component" value="Unassembled WGS sequence"/>
</dbReference>
<comment type="similarity">
    <text evidence="2 7">Belongs to the DedA family.</text>
</comment>
<dbReference type="EMBL" id="MPDM01000010">
    <property type="protein sequence ID" value="OKL46052.1"/>
    <property type="molecule type" value="Genomic_DNA"/>
</dbReference>
<protein>
    <recommendedName>
        <fullName evidence="9">VTT domain-containing protein</fullName>
    </recommendedName>
</protein>
<dbReference type="STRING" id="156892.BM477_07695"/>
<evidence type="ECO:0000256" key="5">
    <source>
        <dbReference type="ARBA" id="ARBA00022989"/>
    </source>
</evidence>